<sequence>MSLTAHREMWDGKRTTIRCDTAGHVQRLWARTEARVREGHRLWTIHAIAAVPRHQAMGGGGAWAQASEASRATMRKRLTYDRREASAARNPVHPVGPSGSTALLNPAEARHPRSRKTFQTHLGTWMRLSSLFIAKHQGAIKAKDFVGFKVPESDLVPSAGAMEARQPSTSRLFPELPTGTPRTPLLHLEPVTTARTLCKMRYRCRGCFEPLRKGGPSSRQLVTHSRCEAETGLLEPAVRGIWARLNHWPLLSQALTPRPGPRGGGGQPHPSHPPATMSSHRYSDRVAESGSCGVEHYLAAEKNPGVERRNHLFLPRRTFHHASNMPSWSHCDPPTQRCPLRDGRTRVSYGAPSGDRSRISGVVRLPVPGQHVAQLLLYAYCLLPTMADTHIAQLQQQQQQQQDQRQQQRGQQQQEQQQHPGQQQDGQQYQGNQQHHNQQQYYHQYPQHQHDFAQPAPTYAGYNMQRWAAPCTVLPSGHPDLCVRLPPGFVFPPPSVVEAEARARETLAPIEAQFQGQKKK</sequence>
<dbReference type="Proteomes" id="UP001287286">
    <property type="component" value="Unassembled WGS sequence"/>
</dbReference>
<organism evidence="2 3">
    <name type="scientific">Purpureocillium lilacinum</name>
    <name type="common">Paecilomyces lilacinus</name>
    <dbReference type="NCBI Taxonomy" id="33203"/>
    <lineage>
        <taxon>Eukaryota</taxon>
        <taxon>Fungi</taxon>
        <taxon>Dikarya</taxon>
        <taxon>Ascomycota</taxon>
        <taxon>Pezizomycotina</taxon>
        <taxon>Sordariomycetes</taxon>
        <taxon>Hypocreomycetidae</taxon>
        <taxon>Hypocreales</taxon>
        <taxon>Ophiocordycipitaceae</taxon>
        <taxon>Purpureocillium</taxon>
    </lineage>
</organism>
<feature type="region of interest" description="Disordered" evidence="1">
    <location>
        <begin position="161"/>
        <end position="183"/>
    </location>
</feature>
<gene>
    <name evidence="2" type="ORF">Purlil1_12726</name>
</gene>
<feature type="region of interest" description="Disordered" evidence="1">
    <location>
        <begin position="253"/>
        <end position="284"/>
    </location>
</feature>
<evidence type="ECO:0000256" key="1">
    <source>
        <dbReference type="SAM" id="MobiDB-lite"/>
    </source>
</evidence>
<keyword evidence="3" id="KW-1185">Reference proteome</keyword>
<protein>
    <recommendedName>
        <fullName evidence="4">C2H2-type domain-containing protein</fullName>
    </recommendedName>
</protein>
<evidence type="ECO:0000313" key="2">
    <source>
        <dbReference type="EMBL" id="KAK4075236.1"/>
    </source>
</evidence>
<name>A0ABR0BG34_PURLI</name>
<evidence type="ECO:0008006" key="4">
    <source>
        <dbReference type="Google" id="ProtNLM"/>
    </source>
</evidence>
<feature type="region of interest" description="Disordered" evidence="1">
    <location>
        <begin position="83"/>
        <end position="110"/>
    </location>
</feature>
<accession>A0ABR0BG34</accession>
<feature type="region of interest" description="Disordered" evidence="1">
    <location>
        <begin position="402"/>
        <end position="437"/>
    </location>
</feature>
<proteinExistence type="predicted"/>
<comment type="caution">
    <text evidence="2">The sequence shown here is derived from an EMBL/GenBank/DDBJ whole genome shotgun (WGS) entry which is preliminary data.</text>
</comment>
<reference evidence="2 3" key="1">
    <citation type="journal article" date="2024" name="Microbiol. Resour. Announc.">
        <title>Genome annotations for the ascomycete fungi Trichoderma harzianum, Trichoderma aggressivum, and Purpureocillium lilacinum.</title>
        <authorList>
            <person name="Beijen E.P.W."/>
            <person name="Ohm R.A."/>
        </authorList>
    </citation>
    <scope>NUCLEOTIDE SEQUENCE [LARGE SCALE GENOMIC DNA]</scope>
    <source>
        <strain evidence="2 3">CBS 150709</strain>
    </source>
</reference>
<dbReference type="EMBL" id="JAWRVI010000126">
    <property type="protein sequence ID" value="KAK4075236.1"/>
    <property type="molecule type" value="Genomic_DNA"/>
</dbReference>
<evidence type="ECO:0000313" key="3">
    <source>
        <dbReference type="Proteomes" id="UP001287286"/>
    </source>
</evidence>